<dbReference type="GO" id="GO:0004784">
    <property type="term" value="F:superoxide dismutase activity"/>
    <property type="evidence" value="ECO:0007669"/>
    <property type="project" value="UniProtKB-EC"/>
</dbReference>
<evidence type="ECO:0000259" key="14">
    <source>
        <dbReference type="Pfam" id="PF00081"/>
    </source>
</evidence>
<dbReference type="PANTHER" id="PTHR11404">
    <property type="entry name" value="SUPEROXIDE DISMUTASE 2"/>
    <property type="match status" value="1"/>
</dbReference>
<dbReference type="GO" id="GO:0030145">
    <property type="term" value="F:manganese ion binding"/>
    <property type="evidence" value="ECO:0007669"/>
    <property type="project" value="TreeGrafter"/>
</dbReference>
<comment type="subunit">
    <text evidence="5">Homotetramer.</text>
</comment>
<dbReference type="InterPro" id="IPR001189">
    <property type="entry name" value="Mn/Fe_SOD"/>
</dbReference>
<gene>
    <name evidence="16" type="ORF">N7532_011759</name>
</gene>
<dbReference type="Pfam" id="PF00081">
    <property type="entry name" value="Sod_Fe_N"/>
    <property type="match status" value="1"/>
</dbReference>
<dbReference type="EMBL" id="JAPQKI010000011">
    <property type="protein sequence ID" value="KAJ5082716.1"/>
    <property type="molecule type" value="Genomic_DNA"/>
</dbReference>
<evidence type="ECO:0000256" key="9">
    <source>
        <dbReference type="ARBA" id="ARBA00023128"/>
    </source>
</evidence>
<evidence type="ECO:0000256" key="3">
    <source>
        <dbReference type="ARBA" id="ARBA00004305"/>
    </source>
</evidence>
<keyword evidence="10" id="KW-0464">Manganese</keyword>
<dbReference type="GO" id="GO:0005759">
    <property type="term" value="C:mitochondrial matrix"/>
    <property type="evidence" value="ECO:0007669"/>
    <property type="project" value="UniProtKB-SubCell"/>
</dbReference>
<keyword evidence="17" id="KW-1185">Reference proteome</keyword>
<feature type="binding site" evidence="12">
    <location>
        <position position="29"/>
    </location>
    <ligand>
        <name>Mn(2+)</name>
        <dbReference type="ChEBI" id="CHEBI:29035"/>
    </ligand>
</feature>
<dbReference type="InterPro" id="IPR019832">
    <property type="entry name" value="Mn/Fe_SOD_C"/>
</dbReference>
<dbReference type="InterPro" id="IPR036314">
    <property type="entry name" value="SOD_C_sf"/>
</dbReference>
<feature type="binding site" evidence="12">
    <location>
        <position position="170"/>
    </location>
    <ligand>
        <name>Mn(2+)</name>
        <dbReference type="ChEBI" id="CHEBI:29035"/>
    </ligand>
</feature>
<dbReference type="PRINTS" id="PR01703">
    <property type="entry name" value="MNSODISMTASE"/>
</dbReference>
<comment type="function">
    <text evidence="2">Destroys superoxide anion radicals which are normally produced within the cells and which are toxic to biological systems.</text>
</comment>
<evidence type="ECO:0000256" key="10">
    <source>
        <dbReference type="ARBA" id="ARBA00023211"/>
    </source>
</evidence>
<dbReference type="Pfam" id="PF02777">
    <property type="entry name" value="Sod_Fe_C"/>
    <property type="match status" value="1"/>
</dbReference>
<evidence type="ECO:0000256" key="5">
    <source>
        <dbReference type="ARBA" id="ARBA00011881"/>
    </source>
</evidence>
<dbReference type="SUPFAM" id="SSF46609">
    <property type="entry name" value="Fe,Mn superoxide dismutase (SOD), N-terminal domain"/>
    <property type="match status" value="1"/>
</dbReference>
<sequence length="227" mass="25361">MAQPVTLPQLPYAYDALEPVISKQIMELHHSGHHQAYVNNLNSLLAANAEATARNDFQAVFALQQKINFHGGGHVNHSLFWENLTPPGNEKNDMDRVAPLLKDAIVAQFGSVDAFKRTFSKKLLDIQGSGWGWLACSGGPEGPLTILTTQDQDTVGPEFVPIFGIDMWEHAYYIQVCIEAIEGLEMLLTDYPQYLNKKAIYVEKIWLVINWAEAEKRFTGGIGHVKL</sequence>
<evidence type="ECO:0000256" key="1">
    <source>
        <dbReference type="ARBA" id="ARBA00001936"/>
    </source>
</evidence>
<comment type="caution">
    <text evidence="16">The sequence shown here is derived from an EMBL/GenBank/DDBJ whole genome shotgun (WGS) entry which is preliminary data.</text>
</comment>
<evidence type="ECO:0000256" key="11">
    <source>
        <dbReference type="ARBA" id="ARBA00049204"/>
    </source>
</evidence>
<evidence type="ECO:0000259" key="15">
    <source>
        <dbReference type="Pfam" id="PF02777"/>
    </source>
</evidence>
<comment type="function">
    <text evidence="13">Destroys radicals which are normally produced within the cells and which are toxic to biological systems.</text>
</comment>
<dbReference type="Proteomes" id="UP001149074">
    <property type="component" value="Unassembled WGS sequence"/>
</dbReference>
<comment type="similarity">
    <text evidence="4 13">Belongs to the iron/manganese superoxide dismutase family.</text>
</comment>
<comment type="catalytic activity">
    <reaction evidence="11 13">
        <text>2 superoxide + 2 H(+) = H2O2 + O2</text>
        <dbReference type="Rhea" id="RHEA:20696"/>
        <dbReference type="ChEBI" id="CHEBI:15378"/>
        <dbReference type="ChEBI" id="CHEBI:15379"/>
        <dbReference type="ChEBI" id="CHEBI:16240"/>
        <dbReference type="ChEBI" id="CHEBI:18421"/>
        <dbReference type="EC" id="1.15.1.1"/>
    </reaction>
</comment>
<organism evidence="16 17">
    <name type="scientific">Penicillium argentinense</name>
    <dbReference type="NCBI Taxonomy" id="1131581"/>
    <lineage>
        <taxon>Eukaryota</taxon>
        <taxon>Fungi</taxon>
        <taxon>Dikarya</taxon>
        <taxon>Ascomycota</taxon>
        <taxon>Pezizomycotina</taxon>
        <taxon>Eurotiomycetes</taxon>
        <taxon>Eurotiomycetidae</taxon>
        <taxon>Eurotiales</taxon>
        <taxon>Aspergillaceae</taxon>
        <taxon>Penicillium</taxon>
    </lineage>
</organism>
<feature type="binding site" evidence="12">
    <location>
        <position position="77"/>
    </location>
    <ligand>
        <name>Mn(2+)</name>
        <dbReference type="ChEBI" id="CHEBI:29035"/>
    </ligand>
</feature>
<evidence type="ECO:0000256" key="2">
    <source>
        <dbReference type="ARBA" id="ARBA00002170"/>
    </source>
</evidence>
<comment type="subcellular location">
    <subcellularLocation>
        <location evidence="3">Mitochondrion matrix</location>
    </subcellularLocation>
</comment>
<dbReference type="FunFam" id="1.10.287.990:FF:000001">
    <property type="entry name" value="Superoxide dismutase"/>
    <property type="match status" value="1"/>
</dbReference>
<reference evidence="16" key="1">
    <citation type="submission" date="2022-11" db="EMBL/GenBank/DDBJ databases">
        <authorList>
            <person name="Petersen C."/>
        </authorList>
    </citation>
    <scope>NUCLEOTIDE SEQUENCE</scope>
    <source>
        <strain evidence="16">IBT 30761</strain>
    </source>
</reference>
<dbReference type="OrthoDB" id="239262at2759"/>
<evidence type="ECO:0000313" key="17">
    <source>
        <dbReference type="Proteomes" id="UP001149074"/>
    </source>
</evidence>
<evidence type="ECO:0000256" key="6">
    <source>
        <dbReference type="ARBA" id="ARBA00022723"/>
    </source>
</evidence>
<dbReference type="RefSeq" id="XP_056469238.1">
    <property type="nucleotide sequence ID" value="XM_056624250.1"/>
</dbReference>
<dbReference type="InterPro" id="IPR019831">
    <property type="entry name" value="Mn/Fe_SOD_N"/>
</dbReference>
<keyword evidence="8 13" id="KW-0560">Oxidoreductase</keyword>
<dbReference type="PROSITE" id="PS00088">
    <property type="entry name" value="SOD_MN"/>
    <property type="match status" value="1"/>
</dbReference>
<keyword evidence="6 12" id="KW-0479">Metal-binding</keyword>
<dbReference type="InterPro" id="IPR019833">
    <property type="entry name" value="Mn/Fe_SOD_BS"/>
</dbReference>
<dbReference type="GeneID" id="81363229"/>
<evidence type="ECO:0000256" key="13">
    <source>
        <dbReference type="RuleBase" id="RU000414"/>
    </source>
</evidence>
<dbReference type="Gene3D" id="1.10.287.990">
    <property type="entry name" value="Fe,Mn superoxide dismutase (SOD) domain"/>
    <property type="match status" value="1"/>
</dbReference>
<evidence type="ECO:0000256" key="12">
    <source>
        <dbReference type="PIRSR" id="PIRSR000349-1"/>
    </source>
</evidence>
<feature type="binding site" evidence="12">
    <location>
        <position position="166"/>
    </location>
    <ligand>
        <name>Mn(2+)</name>
        <dbReference type="ChEBI" id="CHEBI:29035"/>
    </ligand>
</feature>
<dbReference type="Gene3D" id="3.55.40.20">
    <property type="entry name" value="Iron/manganese superoxide dismutase, C-terminal domain"/>
    <property type="match status" value="1"/>
</dbReference>
<dbReference type="InterPro" id="IPR036324">
    <property type="entry name" value="Mn/Fe_SOD_N_sf"/>
</dbReference>
<accession>A0A9W9EIZ8</accession>
<feature type="domain" description="Manganese/iron superoxide dismutase C-terminal" evidence="15">
    <location>
        <begin position="101"/>
        <end position="175"/>
    </location>
</feature>
<evidence type="ECO:0000313" key="16">
    <source>
        <dbReference type="EMBL" id="KAJ5082716.1"/>
    </source>
</evidence>
<reference evidence="16" key="2">
    <citation type="journal article" date="2023" name="IMA Fungus">
        <title>Comparative genomic study of the Penicillium genus elucidates a diverse pangenome and 15 lateral gene transfer events.</title>
        <authorList>
            <person name="Petersen C."/>
            <person name="Sorensen T."/>
            <person name="Nielsen M.R."/>
            <person name="Sondergaard T.E."/>
            <person name="Sorensen J.L."/>
            <person name="Fitzpatrick D.A."/>
            <person name="Frisvad J.C."/>
            <person name="Nielsen K.L."/>
        </authorList>
    </citation>
    <scope>NUCLEOTIDE SEQUENCE</scope>
    <source>
        <strain evidence="16">IBT 30761</strain>
    </source>
</reference>
<comment type="cofactor">
    <cofactor evidence="1">
        <name>Mn(2+)</name>
        <dbReference type="ChEBI" id="CHEBI:29035"/>
    </cofactor>
</comment>
<dbReference type="InterPro" id="IPR050265">
    <property type="entry name" value="Fe/Mn_Superoxide_Dismutase"/>
</dbReference>
<keyword evidence="9" id="KW-0496">Mitochondrion</keyword>
<dbReference type="SUPFAM" id="SSF54719">
    <property type="entry name" value="Fe,Mn superoxide dismutase (SOD), C-terminal domain"/>
    <property type="match status" value="1"/>
</dbReference>
<name>A0A9W9EIZ8_9EURO</name>
<dbReference type="EC" id="1.15.1.1" evidence="13"/>
<evidence type="ECO:0000256" key="8">
    <source>
        <dbReference type="ARBA" id="ARBA00023002"/>
    </source>
</evidence>
<dbReference type="AlphaFoldDB" id="A0A9W9EIZ8"/>
<proteinExistence type="inferred from homology"/>
<protein>
    <recommendedName>
        <fullName evidence="13">Superoxide dismutase</fullName>
        <ecNumber evidence="13">1.15.1.1</ecNumber>
    </recommendedName>
</protein>
<evidence type="ECO:0000256" key="4">
    <source>
        <dbReference type="ARBA" id="ARBA00008714"/>
    </source>
</evidence>
<dbReference type="PIRSF" id="PIRSF000349">
    <property type="entry name" value="SODismutase"/>
    <property type="match status" value="1"/>
</dbReference>
<evidence type="ECO:0000256" key="7">
    <source>
        <dbReference type="ARBA" id="ARBA00022946"/>
    </source>
</evidence>
<dbReference type="PANTHER" id="PTHR11404:SF29">
    <property type="entry name" value="SUPEROXIDE DISMUTASE"/>
    <property type="match status" value="1"/>
</dbReference>
<keyword evidence="7" id="KW-0809">Transit peptide</keyword>
<feature type="domain" description="Manganese/iron superoxide dismutase N-terminal" evidence="14">
    <location>
        <begin position="6"/>
        <end position="84"/>
    </location>
</feature>